<name>A0A8T2NUB3_9TELE</name>
<organism evidence="2 3">
    <name type="scientific">Albula glossodonta</name>
    <name type="common">roundjaw bonefish</name>
    <dbReference type="NCBI Taxonomy" id="121402"/>
    <lineage>
        <taxon>Eukaryota</taxon>
        <taxon>Metazoa</taxon>
        <taxon>Chordata</taxon>
        <taxon>Craniata</taxon>
        <taxon>Vertebrata</taxon>
        <taxon>Euteleostomi</taxon>
        <taxon>Actinopterygii</taxon>
        <taxon>Neopterygii</taxon>
        <taxon>Teleostei</taxon>
        <taxon>Albuliformes</taxon>
        <taxon>Albulidae</taxon>
        <taxon>Albula</taxon>
    </lineage>
</organism>
<accession>A0A8T2NUB3</accession>
<evidence type="ECO:0000313" key="2">
    <source>
        <dbReference type="EMBL" id="KAG9343809.1"/>
    </source>
</evidence>
<protein>
    <submittedName>
        <fullName evidence="2">Uncharacterized protein</fullName>
    </submittedName>
</protein>
<sequence length="62" mass="6988">MDTEDMPFLKSCHDGYCGLRERSSTQPTPSPQPPTTKQEEQEAFGPRSAKHDPPMVYLNPQP</sequence>
<keyword evidence="3" id="KW-1185">Reference proteome</keyword>
<feature type="region of interest" description="Disordered" evidence="1">
    <location>
        <begin position="17"/>
        <end position="62"/>
    </location>
</feature>
<dbReference type="Proteomes" id="UP000824540">
    <property type="component" value="Unassembled WGS sequence"/>
</dbReference>
<evidence type="ECO:0000256" key="1">
    <source>
        <dbReference type="SAM" id="MobiDB-lite"/>
    </source>
</evidence>
<proteinExistence type="predicted"/>
<dbReference type="AlphaFoldDB" id="A0A8T2NUB3"/>
<dbReference type="EMBL" id="JAFBMS010000022">
    <property type="protein sequence ID" value="KAG9343809.1"/>
    <property type="molecule type" value="Genomic_DNA"/>
</dbReference>
<evidence type="ECO:0000313" key="3">
    <source>
        <dbReference type="Proteomes" id="UP000824540"/>
    </source>
</evidence>
<comment type="caution">
    <text evidence="2">The sequence shown here is derived from an EMBL/GenBank/DDBJ whole genome shotgun (WGS) entry which is preliminary data.</text>
</comment>
<gene>
    <name evidence="2" type="ORF">JZ751_013190</name>
</gene>
<reference evidence="2" key="1">
    <citation type="thesis" date="2021" institute="BYU ScholarsArchive" country="Provo, UT, USA">
        <title>Applications of and Algorithms for Genome Assembly and Genomic Analyses with an Emphasis on Marine Teleosts.</title>
        <authorList>
            <person name="Pickett B.D."/>
        </authorList>
    </citation>
    <scope>NUCLEOTIDE SEQUENCE</scope>
    <source>
        <strain evidence="2">HI-2016</strain>
    </source>
</reference>